<sequence length="135" mass="15741">MYDYEKLLNMVYERLPKRVVARAYDIPSLEVDYVGDHTVIKNFNVVCERIRREPRIVMRFLLKELAMPGSLNPDNSLIIYKRVSTKSIQGLYTRFLESYVRCSTCGSYDTELVREGKVWFIKCLACGAITYVKPV</sequence>
<dbReference type="InterPro" id="IPR016190">
    <property type="entry name" value="Transl_init_fac_IF2/IF5_Zn-bd"/>
</dbReference>
<evidence type="ECO:0000313" key="6">
    <source>
        <dbReference type="Proteomes" id="UP001529235"/>
    </source>
</evidence>
<comment type="similarity">
    <text evidence="1">Belongs to the eIF-2-beta/eIF-5 family.</text>
</comment>
<dbReference type="InterPro" id="IPR002735">
    <property type="entry name" value="Transl_init_fac_IF2/IF5_dom"/>
</dbReference>
<dbReference type="Proteomes" id="UP001529235">
    <property type="component" value="Unassembled WGS sequence"/>
</dbReference>
<dbReference type="GO" id="GO:0003743">
    <property type="term" value="F:translation initiation factor activity"/>
    <property type="evidence" value="ECO:0007669"/>
    <property type="project" value="UniProtKB-KW"/>
</dbReference>
<dbReference type="InterPro" id="IPR045196">
    <property type="entry name" value="IF2/IF5"/>
</dbReference>
<dbReference type="PANTHER" id="PTHR23001:SF3">
    <property type="entry name" value="EUKARYOTIC TRANSLATION INITIATION FACTOR 2 SUBUNIT 2"/>
    <property type="match status" value="1"/>
</dbReference>
<evidence type="ECO:0000256" key="3">
    <source>
        <dbReference type="ARBA" id="ARBA00022917"/>
    </source>
</evidence>
<gene>
    <name evidence="5" type="ORF">QPL79_03105</name>
</gene>
<organism evidence="5 6">
    <name type="scientific">Ignisphaera cupida</name>
    <dbReference type="NCBI Taxonomy" id="3050454"/>
    <lineage>
        <taxon>Archaea</taxon>
        <taxon>Thermoproteota</taxon>
        <taxon>Thermoprotei</taxon>
        <taxon>Desulfurococcales</taxon>
        <taxon>Desulfurococcaceae</taxon>
        <taxon>Ignisphaera</taxon>
    </lineage>
</organism>
<evidence type="ECO:0000256" key="2">
    <source>
        <dbReference type="ARBA" id="ARBA00022540"/>
    </source>
</evidence>
<evidence type="ECO:0000259" key="4">
    <source>
        <dbReference type="SMART" id="SM00653"/>
    </source>
</evidence>
<feature type="domain" description="Translation initiation factor IF2/IF5" evidence="4">
    <location>
        <begin position="21"/>
        <end position="129"/>
    </location>
</feature>
<dbReference type="PANTHER" id="PTHR23001">
    <property type="entry name" value="EUKARYOTIC TRANSLATION INITIATION FACTOR"/>
    <property type="match status" value="1"/>
</dbReference>
<keyword evidence="6" id="KW-1185">Reference proteome</keyword>
<dbReference type="InterPro" id="IPR016189">
    <property type="entry name" value="Transl_init_fac_IF2/IF5_N"/>
</dbReference>
<protein>
    <submittedName>
        <fullName evidence="5">Translation initiation factor IF-2 subunit beta</fullName>
    </submittedName>
</protein>
<accession>A0ABD4Z617</accession>
<keyword evidence="2 5" id="KW-0396">Initiation factor</keyword>
<dbReference type="EMBL" id="JASNVW010000001">
    <property type="protein sequence ID" value="MDK6028350.1"/>
    <property type="molecule type" value="Genomic_DNA"/>
</dbReference>
<keyword evidence="3" id="KW-0648">Protein biosynthesis</keyword>
<dbReference type="SUPFAM" id="SSF75689">
    <property type="entry name" value="Zinc-binding domain of translation initiation factor 2 beta"/>
    <property type="match status" value="1"/>
</dbReference>
<dbReference type="Gene3D" id="3.30.30.170">
    <property type="match status" value="1"/>
</dbReference>
<comment type="caution">
    <text evidence="5">The sequence shown here is derived from an EMBL/GenBank/DDBJ whole genome shotgun (WGS) entry which is preliminary data.</text>
</comment>
<name>A0ABD4Z617_9CREN</name>
<reference evidence="5 6" key="1">
    <citation type="submission" date="2023-05" db="EMBL/GenBank/DDBJ databases">
        <title>A new hyperthermophilic archaea 'Ignisphaera cupida' sp. nov. and description of the family 'Ignisphaeraceae' fam. nov.</title>
        <authorList>
            <person name="Podosokorskaya O.A."/>
            <person name="Elcheninov A.G."/>
            <person name="Klukina A."/>
            <person name="Merkel A.Y."/>
        </authorList>
    </citation>
    <scope>NUCLEOTIDE SEQUENCE [LARGE SCALE GENOMIC DNA]</scope>
    <source>
        <strain evidence="5 6">4213-co</strain>
    </source>
</reference>
<dbReference type="SUPFAM" id="SSF100966">
    <property type="entry name" value="Translation initiation factor 2 beta, aIF2beta, N-terminal domain"/>
    <property type="match status" value="1"/>
</dbReference>
<evidence type="ECO:0000313" key="5">
    <source>
        <dbReference type="EMBL" id="MDK6028350.1"/>
    </source>
</evidence>
<dbReference type="SMART" id="SM00653">
    <property type="entry name" value="eIF2B_5"/>
    <property type="match status" value="1"/>
</dbReference>
<dbReference type="AlphaFoldDB" id="A0ABD4Z617"/>
<evidence type="ECO:0000256" key="1">
    <source>
        <dbReference type="ARBA" id="ARBA00010397"/>
    </source>
</evidence>
<dbReference type="NCBIfam" id="NF003067">
    <property type="entry name" value="PRK03988.1"/>
    <property type="match status" value="1"/>
</dbReference>
<dbReference type="RefSeq" id="WP_285273315.1">
    <property type="nucleotide sequence ID" value="NZ_JASNVW010000001.1"/>
</dbReference>
<proteinExistence type="inferred from homology"/>
<dbReference type="Pfam" id="PF01873">
    <property type="entry name" value="eIF-5_eIF-2B"/>
    <property type="match status" value="1"/>
</dbReference>